<evidence type="ECO:0000259" key="11">
    <source>
        <dbReference type="PROSITE" id="PS51873"/>
    </source>
</evidence>
<evidence type="ECO:0000256" key="5">
    <source>
        <dbReference type="ARBA" id="ARBA00022737"/>
    </source>
</evidence>
<keyword evidence="4" id="KW-0479">Metal-binding</keyword>
<evidence type="ECO:0000256" key="4">
    <source>
        <dbReference type="ARBA" id="ARBA00022723"/>
    </source>
</evidence>
<keyword evidence="13" id="KW-1185">Reference proteome</keyword>
<dbReference type="PROSITE" id="PS00028">
    <property type="entry name" value="ZINC_FINGER_C2H2_1"/>
    <property type="match status" value="1"/>
</dbReference>
<dbReference type="Pfam" id="PF01485">
    <property type="entry name" value="IBR"/>
    <property type="match status" value="1"/>
</dbReference>
<dbReference type="InterPro" id="IPR017907">
    <property type="entry name" value="Znf_RING_CS"/>
</dbReference>
<keyword evidence="5" id="KW-0677">Repeat</keyword>
<dbReference type="SMART" id="SM00647">
    <property type="entry name" value="IBR"/>
    <property type="match status" value="2"/>
</dbReference>
<dbReference type="PROSITE" id="PS00518">
    <property type="entry name" value="ZF_RING_1"/>
    <property type="match status" value="1"/>
</dbReference>
<dbReference type="OrthoDB" id="1431934at2759"/>
<evidence type="ECO:0000313" key="13">
    <source>
        <dbReference type="Proteomes" id="UP000076532"/>
    </source>
</evidence>
<dbReference type="SUPFAM" id="SSF57850">
    <property type="entry name" value="RING/U-box"/>
    <property type="match status" value="2"/>
</dbReference>
<evidence type="ECO:0000256" key="2">
    <source>
        <dbReference type="ARBA" id="ARBA00012251"/>
    </source>
</evidence>
<dbReference type="InterPro" id="IPR013083">
    <property type="entry name" value="Znf_RING/FYVE/PHD"/>
</dbReference>
<protein>
    <recommendedName>
        <fullName evidence="2">RBR-type E3 ubiquitin transferase</fullName>
        <ecNumber evidence="2">2.3.2.31</ecNumber>
    </recommendedName>
</protein>
<keyword evidence="3" id="KW-0808">Transferase</keyword>
<keyword evidence="7" id="KW-0833">Ubl conjugation pathway</keyword>
<dbReference type="AlphaFoldDB" id="A0A165XDV1"/>
<organism evidence="12 13">
    <name type="scientific">Athelia psychrophila</name>
    <dbReference type="NCBI Taxonomy" id="1759441"/>
    <lineage>
        <taxon>Eukaryota</taxon>
        <taxon>Fungi</taxon>
        <taxon>Dikarya</taxon>
        <taxon>Basidiomycota</taxon>
        <taxon>Agaricomycotina</taxon>
        <taxon>Agaricomycetes</taxon>
        <taxon>Agaricomycetidae</taxon>
        <taxon>Atheliales</taxon>
        <taxon>Atheliaceae</taxon>
        <taxon>Athelia</taxon>
    </lineage>
</organism>
<dbReference type="InterPro" id="IPR001841">
    <property type="entry name" value="Znf_RING"/>
</dbReference>
<dbReference type="InterPro" id="IPR031127">
    <property type="entry name" value="E3_UB_ligase_RBR"/>
</dbReference>
<dbReference type="Gene3D" id="3.30.40.10">
    <property type="entry name" value="Zinc/RING finger domain, C3HC4 (zinc finger)"/>
    <property type="match status" value="1"/>
</dbReference>
<evidence type="ECO:0000256" key="9">
    <source>
        <dbReference type="PROSITE-ProRule" id="PRU00175"/>
    </source>
</evidence>
<evidence type="ECO:0000256" key="3">
    <source>
        <dbReference type="ARBA" id="ARBA00022679"/>
    </source>
</evidence>
<evidence type="ECO:0000256" key="8">
    <source>
        <dbReference type="ARBA" id="ARBA00022833"/>
    </source>
</evidence>
<evidence type="ECO:0000259" key="10">
    <source>
        <dbReference type="PROSITE" id="PS50089"/>
    </source>
</evidence>
<keyword evidence="6 9" id="KW-0863">Zinc-finger</keyword>
<gene>
    <name evidence="12" type="ORF">FIBSPDRAFT_874560</name>
</gene>
<dbReference type="PROSITE" id="PS51873">
    <property type="entry name" value="TRIAD"/>
    <property type="match status" value="1"/>
</dbReference>
<dbReference type="GO" id="GO:0008270">
    <property type="term" value="F:zinc ion binding"/>
    <property type="evidence" value="ECO:0007669"/>
    <property type="project" value="UniProtKB-KW"/>
</dbReference>
<dbReference type="EMBL" id="KV417721">
    <property type="protein sequence ID" value="KZP08446.1"/>
    <property type="molecule type" value="Genomic_DNA"/>
</dbReference>
<dbReference type="GO" id="GO:0061630">
    <property type="term" value="F:ubiquitin protein ligase activity"/>
    <property type="evidence" value="ECO:0007669"/>
    <property type="project" value="UniProtKB-EC"/>
</dbReference>
<comment type="catalytic activity">
    <reaction evidence="1">
        <text>[E2 ubiquitin-conjugating enzyme]-S-ubiquitinyl-L-cysteine + [acceptor protein]-L-lysine = [E2 ubiquitin-conjugating enzyme]-L-cysteine + [acceptor protein]-N(6)-ubiquitinyl-L-lysine.</text>
        <dbReference type="EC" id="2.3.2.31"/>
    </reaction>
</comment>
<dbReference type="InterPro" id="IPR027370">
    <property type="entry name" value="Znf-RING_euk"/>
</dbReference>
<dbReference type="PROSITE" id="PS50089">
    <property type="entry name" value="ZF_RING_2"/>
    <property type="match status" value="1"/>
</dbReference>
<reference evidence="12 13" key="1">
    <citation type="journal article" date="2016" name="Mol. Biol. Evol.">
        <title>Comparative Genomics of Early-Diverging Mushroom-Forming Fungi Provides Insights into the Origins of Lignocellulose Decay Capabilities.</title>
        <authorList>
            <person name="Nagy L.G."/>
            <person name="Riley R."/>
            <person name="Tritt A."/>
            <person name="Adam C."/>
            <person name="Daum C."/>
            <person name="Floudas D."/>
            <person name="Sun H."/>
            <person name="Yadav J.S."/>
            <person name="Pangilinan J."/>
            <person name="Larsson K.H."/>
            <person name="Matsuura K."/>
            <person name="Barry K."/>
            <person name="Labutti K."/>
            <person name="Kuo R."/>
            <person name="Ohm R.A."/>
            <person name="Bhattacharya S.S."/>
            <person name="Shirouzu T."/>
            <person name="Yoshinaga Y."/>
            <person name="Martin F.M."/>
            <person name="Grigoriev I.V."/>
            <person name="Hibbett D.S."/>
        </authorList>
    </citation>
    <scope>NUCLEOTIDE SEQUENCE [LARGE SCALE GENOMIC DNA]</scope>
    <source>
        <strain evidence="12 13">CBS 109695</strain>
    </source>
</reference>
<dbReference type="CDD" id="cd20335">
    <property type="entry name" value="BRcat_RBR"/>
    <property type="match status" value="1"/>
</dbReference>
<dbReference type="SMART" id="SM00184">
    <property type="entry name" value="RING"/>
    <property type="match status" value="1"/>
</dbReference>
<evidence type="ECO:0000313" key="12">
    <source>
        <dbReference type="EMBL" id="KZP08446.1"/>
    </source>
</evidence>
<keyword evidence="8" id="KW-0862">Zinc</keyword>
<feature type="domain" description="RING-type" evidence="10">
    <location>
        <begin position="405"/>
        <end position="447"/>
    </location>
</feature>
<name>A0A165XDV1_9AGAM</name>
<dbReference type="PANTHER" id="PTHR11685">
    <property type="entry name" value="RBR FAMILY RING FINGER AND IBR DOMAIN-CONTAINING"/>
    <property type="match status" value="1"/>
</dbReference>
<dbReference type="Pfam" id="PF13445">
    <property type="entry name" value="zf-RING_UBOX"/>
    <property type="match status" value="1"/>
</dbReference>
<evidence type="ECO:0000256" key="7">
    <source>
        <dbReference type="ARBA" id="ARBA00022786"/>
    </source>
</evidence>
<dbReference type="EC" id="2.3.2.31" evidence="2"/>
<evidence type="ECO:0000256" key="1">
    <source>
        <dbReference type="ARBA" id="ARBA00001798"/>
    </source>
</evidence>
<feature type="domain" description="RING-type" evidence="11">
    <location>
        <begin position="401"/>
        <end position="611"/>
    </location>
</feature>
<proteinExistence type="predicted"/>
<dbReference type="Proteomes" id="UP000076532">
    <property type="component" value="Unassembled WGS sequence"/>
</dbReference>
<dbReference type="GO" id="GO:0016567">
    <property type="term" value="P:protein ubiquitination"/>
    <property type="evidence" value="ECO:0007669"/>
    <property type="project" value="InterPro"/>
</dbReference>
<dbReference type="STRING" id="436010.A0A165XDV1"/>
<dbReference type="InterPro" id="IPR044066">
    <property type="entry name" value="TRIAD_supradom"/>
</dbReference>
<dbReference type="Pfam" id="PF26200">
    <property type="entry name" value="Rcat_RNF216"/>
    <property type="match status" value="1"/>
</dbReference>
<dbReference type="Gene3D" id="1.20.120.1750">
    <property type="match status" value="1"/>
</dbReference>
<evidence type="ECO:0000256" key="6">
    <source>
        <dbReference type="ARBA" id="ARBA00022771"/>
    </source>
</evidence>
<dbReference type="InterPro" id="IPR002867">
    <property type="entry name" value="IBR_dom"/>
</dbReference>
<sequence>MVAIGLEEIDFREERLSFEIVGYSGVDGMTVSVLDANTLSLTWRAPSVAYVVTYVDGAQAEAKVRDLDKRIFLERRVKTQIKHGSLGRQVMLLDFPPEITDQDVRRIVGSNQVERRKPVTFDTTQAAEHIRRHIDSIPGVQITRFEQAVFDGAGGTYSARVHFGSWTQTRDVFNRCYEHCFPFIGNKTFCSLQLPDPIQYAITISAPQYHAQRKSWDDLLTTVQDKDRLRLSIAPCDMIYIIRVEGEDKKAVGSLKVRVESIAAGEKLEGWHPSLSQQFMDSVLQDTEALLRIDRRLRSVKAYGERGSIEAARALVNSELALLESQEQTVLLERQSVGFFVTRGLAILKEELGDENATLLVSSVPAKVIIKGGEAARHTLNRLLEESLNASDIIPRAGGTGEATCPICYDVVTLPIKLGCGHAYCSTCIRHFLTSASIFPLVCMGDEDTCHVPIPIPVFQRFLPIQQFTNLLETAFIAHIDHQPQDFRYCTTPDCRQVYRCNTSDTASIIHCPSCLSSVCSACHEEGHEGMTCAERKLNNDPEEQQRLTDEFATESGFKKCPQCAVWIEKAEGCNHMQCKCGAHICWVCMRIFNNARSVYAHMTPAHGGNL</sequence>
<dbReference type="InterPro" id="IPR013087">
    <property type="entry name" value="Znf_C2H2_type"/>
</dbReference>
<accession>A0A165XDV1</accession>